<gene>
    <name evidence="8" type="ORF">K469DRAFT_787143</name>
</gene>
<dbReference type="PANTHER" id="PTHR33048">
    <property type="entry name" value="PTH11-LIKE INTEGRAL MEMBRANE PROTEIN (AFU_ORTHOLOGUE AFUA_5G11245)"/>
    <property type="match status" value="1"/>
</dbReference>
<feature type="transmembrane region" description="Helical" evidence="6">
    <location>
        <begin position="156"/>
        <end position="184"/>
    </location>
</feature>
<dbReference type="InterPro" id="IPR049326">
    <property type="entry name" value="Rhodopsin_dom_fungi"/>
</dbReference>
<keyword evidence="2 6" id="KW-0812">Transmembrane</keyword>
<comment type="similarity">
    <text evidence="5">Belongs to the SAT4 family.</text>
</comment>
<feature type="transmembrane region" description="Helical" evidence="6">
    <location>
        <begin position="114"/>
        <end position="136"/>
    </location>
</feature>
<evidence type="ECO:0000313" key="8">
    <source>
        <dbReference type="EMBL" id="KAF2182970.1"/>
    </source>
</evidence>
<dbReference type="GO" id="GO:0016020">
    <property type="term" value="C:membrane"/>
    <property type="evidence" value="ECO:0007669"/>
    <property type="project" value="UniProtKB-SubCell"/>
</dbReference>
<feature type="transmembrane region" description="Helical" evidence="6">
    <location>
        <begin position="196"/>
        <end position="220"/>
    </location>
</feature>
<evidence type="ECO:0000256" key="3">
    <source>
        <dbReference type="ARBA" id="ARBA00022989"/>
    </source>
</evidence>
<evidence type="ECO:0000256" key="1">
    <source>
        <dbReference type="ARBA" id="ARBA00004141"/>
    </source>
</evidence>
<feature type="transmembrane region" description="Helical" evidence="6">
    <location>
        <begin position="81"/>
        <end position="102"/>
    </location>
</feature>
<dbReference type="Pfam" id="PF20684">
    <property type="entry name" value="Fung_rhodopsin"/>
    <property type="match status" value="1"/>
</dbReference>
<evidence type="ECO:0000256" key="4">
    <source>
        <dbReference type="ARBA" id="ARBA00023136"/>
    </source>
</evidence>
<sequence length="274" mass="31284">MTAVDILLTMGRFIIHWRNRKRIAWDDIFNGIALLFLLAFSTTFQLHISEKYKANLYELGLTNHAPTNYHSSKSRNMKLDVAHIFFFWLAIYSVKASFLALYWQIFKISTRFRVAWGVLTAFIALSFGFTFLGVFWRCDAPKHIVNIAACEHRSMSHIVSFTTAFCALNVLGDILMMALPIAMLNSMPRMQKSQKLGLALVFSLTLLTIVIEVARVSYLLSKDSIIYTSQRALISILEPTIAVMICALPCYRAFLSWKTKSIPRPKEISLEVPE</sequence>
<dbReference type="EMBL" id="ML994645">
    <property type="protein sequence ID" value="KAF2182970.1"/>
    <property type="molecule type" value="Genomic_DNA"/>
</dbReference>
<evidence type="ECO:0000313" key="9">
    <source>
        <dbReference type="Proteomes" id="UP000800200"/>
    </source>
</evidence>
<reference evidence="8" key="1">
    <citation type="journal article" date="2020" name="Stud. Mycol.">
        <title>101 Dothideomycetes genomes: a test case for predicting lifestyles and emergence of pathogens.</title>
        <authorList>
            <person name="Haridas S."/>
            <person name="Albert R."/>
            <person name="Binder M."/>
            <person name="Bloem J."/>
            <person name="Labutti K."/>
            <person name="Salamov A."/>
            <person name="Andreopoulos B."/>
            <person name="Baker S."/>
            <person name="Barry K."/>
            <person name="Bills G."/>
            <person name="Bluhm B."/>
            <person name="Cannon C."/>
            <person name="Castanera R."/>
            <person name="Culley D."/>
            <person name="Daum C."/>
            <person name="Ezra D."/>
            <person name="Gonzalez J."/>
            <person name="Henrissat B."/>
            <person name="Kuo A."/>
            <person name="Liang C."/>
            <person name="Lipzen A."/>
            <person name="Lutzoni F."/>
            <person name="Magnuson J."/>
            <person name="Mondo S."/>
            <person name="Nolan M."/>
            <person name="Ohm R."/>
            <person name="Pangilinan J."/>
            <person name="Park H.-J."/>
            <person name="Ramirez L."/>
            <person name="Alfaro M."/>
            <person name="Sun H."/>
            <person name="Tritt A."/>
            <person name="Yoshinaga Y."/>
            <person name="Zwiers L.-H."/>
            <person name="Turgeon B."/>
            <person name="Goodwin S."/>
            <person name="Spatafora J."/>
            <person name="Crous P."/>
            <person name="Grigoriev I."/>
        </authorList>
    </citation>
    <scope>NUCLEOTIDE SEQUENCE</scope>
    <source>
        <strain evidence="8">CBS 207.26</strain>
    </source>
</reference>
<dbReference type="PANTHER" id="PTHR33048:SF18">
    <property type="entry name" value="INTEGRAL MEMBRANE PROTEIN"/>
    <property type="match status" value="1"/>
</dbReference>
<evidence type="ECO:0000256" key="6">
    <source>
        <dbReference type="SAM" id="Phobius"/>
    </source>
</evidence>
<feature type="domain" description="Rhodopsin" evidence="7">
    <location>
        <begin position="12"/>
        <end position="256"/>
    </location>
</feature>
<keyword evidence="9" id="KW-1185">Reference proteome</keyword>
<feature type="transmembrane region" description="Helical" evidence="6">
    <location>
        <begin position="28"/>
        <end position="48"/>
    </location>
</feature>
<name>A0A6A6DYB6_9PEZI</name>
<dbReference type="AlphaFoldDB" id="A0A6A6DYB6"/>
<organism evidence="8 9">
    <name type="scientific">Zopfia rhizophila CBS 207.26</name>
    <dbReference type="NCBI Taxonomy" id="1314779"/>
    <lineage>
        <taxon>Eukaryota</taxon>
        <taxon>Fungi</taxon>
        <taxon>Dikarya</taxon>
        <taxon>Ascomycota</taxon>
        <taxon>Pezizomycotina</taxon>
        <taxon>Dothideomycetes</taxon>
        <taxon>Dothideomycetes incertae sedis</taxon>
        <taxon>Zopfiaceae</taxon>
        <taxon>Zopfia</taxon>
    </lineage>
</organism>
<keyword evidence="4 6" id="KW-0472">Membrane</keyword>
<dbReference type="InterPro" id="IPR052337">
    <property type="entry name" value="SAT4-like"/>
</dbReference>
<proteinExistence type="inferred from homology"/>
<dbReference type="OrthoDB" id="444631at2759"/>
<evidence type="ECO:0000256" key="2">
    <source>
        <dbReference type="ARBA" id="ARBA00022692"/>
    </source>
</evidence>
<comment type="subcellular location">
    <subcellularLocation>
        <location evidence="1">Membrane</location>
        <topology evidence="1">Multi-pass membrane protein</topology>
    </subcellularLocation>
</comment>
<dbReference type="Proteomes" id="UP000800200">
    <property type="component" value="Unassembled WGS sequence"/>
</dbReference>
<keyword evidence="3 6" id="KW-1133">Transmembrane helix</keyword>
<protein>
    <recommendedName>
        <fullName evidence="7">Rhodopsin domain-containing protein</fullName>
    </recommendedName>
</protein>
<evidence type="ECO:0000259" key="7">
    <source>
        <dbReference type="Pfam" id="PF20684"/>
    </source>
</evidence>
<accession>A0A6A6DYB6</accession>
<evidence type="ECO:0000256" key="5">
    <source>
        <dbReference type="ARBA" id="ARBA00038359"/>
    </source>
</evidence>
<feature type="transmembrane region" description="Helical" evidence="6">
    <location>
        <begin position="232"/>
        <end position="254"/>
    </location>
</feature>